<feature type="region of interest" description="Disordered" evidence="1">
    <location>
        <begin position="692"/>
        <end position="716"/>
    </location>
</feature>
<evidence type="ECO:0000313" key="2">
    <source>
        <dbReference type="EMBL" id="CAF4822620.1"/>
    </source>
</evidence>
<feature type="compositionally biased region" description="Polar residues" evidence="1">
    <location>
        <begin position="663"/>
        <end position="673"/>
    </location>
</feature>
<feature type="compositionally biased region" description="Low complexity" evidence="1">
    <location>
        <begin position="693"/>
        <end position="704"/>
    </location>
</feature>
<organism evidence="2 3">
    <name type="scientific">Pieris macdunnoughi</name>
    <dbReference type="NCBI Taxonomy" id="345717"/>
    <lineage>
        <taxon>Eukaryota</taxon>
        <taxon>Metazoa</taxon>
        <taxon>Ecdysozoa</taxon>
        <taxon>Arthropoda</taxon>
        <taxon>Hexapoda</taxon>
        <taxon>Insecta</taxon>
        <taxon>Pterygota</taxon>
        <taxon>Neoptera</taxon>
        <taxon>Endopterygota</taxon>
        <taxon>Lepidoptera</taxon>
        <taxon>Glossata</taxon>
        <taxon>Ditrysia</taxon>
        <taxon>Papilionoidea</taxon>
        <taxon>Pieridae</taxon>
        <taxon>Pierinae</taxon>
        <taxon>Pieris</taxon>
    </lineage>
</organism>
<dbReference type="Pfam" id="PF00378">
    <property type="entry name" value="ECH_1"/>
    <property type="match status" value="1"/>
</dbReference>
<feature type="compositionally biased region" description="Polar residues" evidence="1">
    <location>
        <begin position="94"/>
        <end position="103"/>
    </location>
</feature>
<gene>
    <name evidence="2" type="ORF">PMACD_LOCUS4702</name>
</gene>
<feature type="region of interest" description="Disordered" evidence="1">
    <location>
        <begin position="627"/>
        <end position="679"/>
    </location>
</feature>
<comment type="caution">
    <text evidence="2">The sequence shown here is derived from an EMBL/GenBank/DDBJ whole genome shotgun (WGS) entry which is preliminary data.</text>
</comment>
<feature type="compositionally biased region" description="Acidic residues" evidence="1">
    <location>
        <begin position="72"/>
        <end position="84"/>
    </location>
</feature>
<feature type="compositionally biased region" description="Basic and acidic residues" evidence="1">
    <location>
        <begin position="62"/>
        <end position="71"/>
    </location>
</feature>
<dbReference type="Proteomes" id="UP000663880">
    <property type="component" value="Unassembled WGS sequence"/>
</dbReference>
<dbReference type="SUPFAM" id="SSF52096">
    <property type="entry name" value="ClpP/crotonase"/>
    <property type="match status" value="1"/>
</dbReference>
<feature type="region of interest" description="Disordered" evidence="1">
    <location>
        <begin position="781"/>
        <end position="803"/>
    </location>
</feature>
<dbReference type="CDD" id="cd06558">
    <property type="entry name" value="crotonase-like"/>
    <property type="match status" value="1"/>
</dbReference>
<protein>
    <submittedName>
        <fullName evidence="2">Uncharacterized protein</fullName>
    </submittedName>
</protein>
<accession>A0A821QAA1</accession>
<feature type="compositionally biased region" description="Basic residues" evidence="1">
    <location>
        <begin position="571"/>
        <end position="584"/>
    </location>
</feature>
<feature type="compositionally biased region" description="Basic and acidic residues" evidence="1">
    <location>
        <begin position="632"/>
        <end position="654"/>
    </location>
</feature>
<sequence length="1074" mass="119666">METVDEHLVISSTIDDVKTQFHEVKPTDIADSNVCHKSNGVDSTSSVEIIVESVEENNILDPEPKDVVLEKSEEEIPESGDNDSEPASKGNIGITDSSKIIDNSGSEESMGLAVFGEQSKEKPVIYTVEIINEVSSKDIDSNIEQPRVTTETTVQSLDCKNVENEVLTSVGEVVDHEDKVNSGSLGLSSNTELCNVEYSTLINEGVHFETEVLIEKNDNDVNENVVQTEICCNETVSERHNSILSELEENIELSEVLQSSDVNDTSENNNSTAKVEVFNKEELLDILEGKDVPDLQTEEIVKENTEIMSSDQEVQQALKQITMLKKIRKRRTPRNEQQIYIKQLNKPVKENFENKEDGIKTEVDAVIKRNTPKSKEKDNLKTSIENLKDTKSELVVLPKRSATKNKEKEKLIENVAVLKEEPKNEETVESLPEKDKNIVNELVMDWDDDEQTETNSIAPKAEKGDLVNEKETVVENIENNVEQTSQSPVDCLVSEEQQHNKSIEDCTGKRRLSRVIKKKVIYDPDNPDTFTKSKTPLKTLSGKEQPSLKKSKLETPILQQRKSRSPSSKLQWKKPSPRNSKQHKRLSEVDKLLMDEGAVNMIYQLTPEASKGRKNVKTKAEFIKKLQSSTPDGKEMKFRERKKELKYEDGEAKKLSGGKHRPSLSNSVKSPSASDDFETHSADDSIIYRRHSSSSYSSSCMSPRRLSDVEGSQNAKQTKLEAQTLNNTKMNESQDQSQESTFLSDANLTLIEEKSDLINKEDCLSLKEKLNTKLSLALNKRKRESSTLEKPTKQKKLKPEATNLSEKENSNVFKFVSVKIEQHLAEICLKKTGLKDSIEVFNEIKKALLCIDENPDIAVTLLSSQCGTLCSSLDLSILLDDNSEIRHKYAYTLAESVRSLFSAASGHSKLLCCGVWGACSGPAVSLVSLCDLALASECATFALAVPAAPPLPGAAAIVAPHRGLPQSVVSNLVVLGRRISASEALQGGLISRTLWPDRFDEQVRNIVRDIALEPPNNCCNLKSEFGSLIAQMLVSWFLLKLVLDLETLITWCITMLRKALVCILMFSNDDALNA</sequence>
<reference evidence="2" key="1">
    <citation type="submission" date="2021-02" db="EMBL/GenBank/DDBJ databases">
        <authorList>
            <person name="Steward A R."/>
        </authorList>
    </citation>
    <scope>NUCLEOTIDE SEQUENCE</scope>
</reference>
<feature type="compositionally biased region" description="Polar residues" evidence="1">
    <location>
        <begin position="528"/>
        <end position="544"/>
    </location>
</feature>
<dbReference type="InterPro" id="IPR051053">
    <property type="entry name" value="ECH/Chromodomain_protein"/>
</dbReference>
<proteinExistence type="predicted"/>
<name>A0A821QAA1_9NEOP</name>
<feature type="compositionally biased region" description="Polar residues" evidence="1">
    <location>
        <begin position="557"/>
        <end position="570"/>
    </location>
</feature>
<feature type="region of interest" description="Disordered" evidence="1">
    <location>
        <begin position="523"/>
        <end position="586"/>
    </location>
</feature>
<dbReference type="InterPro" id="IPR001753">
    <property type="entry name" value="Enoyl-CoA_hydra/iso"/>
</dbReference>
<evidence type="ECO:0000313" key="3">
    <source>
        <dbReference type="Proteomes" id="UP000663880"/>
    </source>
</evidence>
<keyword evidence="3" id="KW-1185">Reference proteome</keyword>
<dbReference type="PANTHER" id="PTHR43684:SF11">
    <property type="entry name" value="CHROMO DOMAIN-CONTAINING PROTEIN"/>
    <property type="match status" value="1"/>
</dbReference>
<dbReference type="InterPro" id="IPR029045">
    <property type="entry name" value="ClpP/crotonase-like_dom_sf"/>
</dbReference>
<dbReference type="Gene3D" id="3.90.226.10">
    <property type="entry name" value="2-enoyl-CoA Hydratase, Chain A, domain 1"/>
    <property type="match status" value="1"/>
</dbReference>
<dbReference type="EMBL" id="CAJOBZ010000008">
    <property type="protein sequence ID" value="CAF4822620.1"/>
    <property type="molecule type" value="Genomic_DNA"/>
</dbReference>
<feature type="region of interest" description="Disordered" evidence="1">
    <location>
        <begin position="58"/>
        <end position="103"/>
    </location>
</feature>
<evidence type="ECO:0000256" key="1">
    <source>
        <dbReference type="SAM" id="MobiDB-lite"/>
    </source>
</evidence>
<dbReference type="AlphaFoldDB" id="A0A821QAA1"/>
<dbReference type="PANTHER" id="PTHR43684">
    <property type="match status" value="1"/>
</dbReference>
<dbReference type="OrthoDB" id="6357915at2759"/>